<feature type="transmembrane region" description="Helical" evidence="7">
    <location>
        <begin position="258"/>
        <end position="278"/>
    </location>
</feature>
<dbReference type="OrthoDB" id="9775268at2"/>
<keyword evidence="10" id="KW-1185">Reference proteome</keyword>
<feature type="transmembrane region" description="Helical" evidence="7">
    <location>
        <begin position="36"/>
        <end position="63"/>
    </location>
</feature>
<keyword evidence="5 7" id="KW-1133">Transmembrane helix</keyword>
<dbReference type="GO" id="GO:0005886">
    <property type="term" value="C:plasma membrane"/>
    <property type="evidence" value="ECO:0007669"/>
    <property type="project" value="UniProtKB-SubCell"/>
</dbReference>
<evidence type="ECO:0000313" key="10">
    <source>
        <dbReference type="Proteomes" id="UP000198534"/>
    </source>
</evidence>
<keyword evidence="2" id="KW-0813">Transport</keyword>
<evidence type="ECO:0000256" key="1">
    <source>
        <dbReference type="ARBA" id="ARBA00004651"/>
    </source>
</evidence>
<dbReference type="Pfam" id="PF07690">
    <property type="entry name" value="MFS_1"/>
    <property type="match status" value="1"/>
</dbReference>
<feature type="transmembrane region" description="Helical" evidence="7">
    <location>
        <begin position="285"/>
        <end position="304"/>
    </location>
</feature>
<dbReference type="SUPFAM" id="SSF103473">
    <property type="entry name" value="MFS general substrate transporter"/>
    <property type="match status" value="1"/>
</dbReference>
<evidence type="ECO:0000256" key="5">
    <source>
        <dbReference type="ARBA" id="ARBA00022989"/>
    </source>
</evidence>
<comment type="subcellular location">
    <subcellularLocation>
        <location evidence="1">Cell membrane</location>
        <topology evidence="1">Multi-pass membrane protein</topology>
    </subcellularLocation>
</comment>
<dbReference type="InterPro" id="IPR020846">
    <property type="entry name" value="MFS_dom"/>
</dbReference>
<name>A0A1H3BIW5_9BACL</name>
<evidence type="ECO:0000256" key="2">
    <source>
        <dbReference type="ARBA" id="ARBA00022448"/>
    </source>
</evidence>
<evidence type="ECO:0000256" key="4">
    <source>
        <dbReference type="ARBA" id="ARBA00022692"/>
    </source>
</evidence>
<evidence type="ECO:0000259" key="8">
    <source>
        <dbReference type="PROSITE" id="PS50850"/>
    </source>
</evidence>
<feature type="domain" description="Major facilitator superfamily (MFS) profile" evidence="8">
    <location>
        <begin position="9"/>
        <end position="330"/>
    </location>
</feature>
<organism evidence="9 10">
    <name type="scientific">Marininema mesophilum</name>
    <dbReference type="NCBI Taxonomy" id="1048340"/>
    <lineage>
        <taxon>Bacteria</taxon>
        <taxon>Bacillati</taxon>
        <taxon>Bacillota</taxon>
        <taxon>Bacilli</taxon>
        <taxon>Bacillales</taxon>
        <taxon>Thermoactinomycetaceae</taxon>
        <taxon>Marininema</taxon>
    </lineage>
</organism>
<dbReference type="Proteomes" id="UP000198534">
    <property type="component" value="Unassembled WGS sequence"/>
</dbReference>
<dbReference type="STRING" id="1048340.SAMN05444487_11719"/>
<evidence type="ECO:0000256" key="6">
    <source>
        <dbReference type="ARBA" id="ARBA00023136"/>
    </source>
</evidence>
<evidence type="ECO:0000256" key="3">
    <source>
        <dbReference type="ARBA" id="ARBA00022475"/>
    </source>
</evidence>
<reference evidence="9 10" key="1">
    <citation type="submission" date="2016-10" db="EMBL/GenBank/DDBJ databases">
        <authorList>
            <person name="de Groot N.N."/>
        </authorList>
    </citation>
    <scope>NUCLEOTIDE SEQUENCE [LARGE SCALE GENOMIC DNA]</scope>
    <source>
        <strain evidence="9 10">DSM 45610</strain>
    </source>
</reference>
<dbReference type="RefSeq" id="WP_091742424.1">
    <property type="nucleotide sequence ID" value="NZ_FNNQ01000017.1"/>
</dbReference>
<keyword evidence="3" id="KW-1003">Cell membrane</keyword>
<evidence type="ECO:0000256" key="7">
    <source>
        <dbReference type="SAM" id="Phobius"/>
    </source>
</evidence>
<accession>A0A1H3BIW5</accession>
<dbReference type="GO" id="GO:0022857">
    <property type="term" value="F:transmembrane transporter activity"/>
    <property type="evidence" value="ECO:0007669"/>
    <property type="project" value="InterPro"/>
</dbReference>
<dbReference type="EMBL" id="FNNQ01000017">
    <property type="protein sequence ID" value="SDX41892.1"/>
    <property type="molecule type" value="Genomic_DNA"/>
</dbReference>
<protein>
    <submittedName>
        <fullName evidence="9">Transmembrane secretion effector</fullName>
    </submittedName>
</protein>
<dbReference type="PROSITE" id="PS50850">
    <property type="entry name" value="MFS"/>
    <property type="match status" value="1"/>
</dbReference>
<keyword evidence="6 7" id="KW-0472">Membrane</keyword>
<dbReference type="InterPro" id="IPR036259">
    <property type="entry name" value="MFS_trans_sf"/>
</dbReference>
<feature type="transmembrane region" description="Helical" evidence="7">
    <location>
        <begin position="98"/>
        <end position="120"/>
    </location>
</feature>
<gene>
    <name evidence="9" type="ORF">SAMN05444487_11719</name>
</gene>
<dbReference type="AlphaFoldDB" id="A0A1H3BIW5"/>
<dbReference type="Gene3D" id="1.20.1250.20">
    <property type="entry name" value="MFS general substrate transporter like domains"/>
    <property type="match status" value="1"/>
</dbReference>
<sequence>MKSVLKNRSFVFIGTSQFIHKIGECLYDLLMPLLVLYLTGSPVLMGTMYVVGELAEFIVYMFGGVIVDMYNRKKLLITIAVLQATLIILIPVTERLDFLNISLIFLVSFILDICVCLYGIADVSIIPQIVEKEDLPSANGFMQVALSTGQALGPAISGGIISIFGLFGSVWINSGIFLLLLFTFLFLQSYNKKPKIEKITPKRILSNSWEGFLFTYRQSFLRKLLIWPIMFGVVIISRLISLFIQSTTDPELLGRVNGASRLISGVLAPVSVLLAGYISEIKGTTSVFIGSAAVIFLSAILIMFSELRQASWGTISHEKKVKPKRASESR</sequence>
<dbReference type="InterPro" id="IPR011701">
    <property type="entry name" value="MFS"/>
</dbReference>
<feature type="transmembrane region" description="Helical" evidence="7">
    <location>
        <begin position="224"/>
        <end position="246"/>
    </location>
</feature>
<evidence type="ECO:0000313" key="9">
    <source>
        <dbReference type="EMBL" id="SDX41892.1"/>
    </source>
</evidence>
<feature type="transmembrane region" description="Helical" evidence="7">
    <location>
        <begin position="75"/>
        <end position="92"/>
    </location>
</feature>
<dbReference type="PANTHER" id="PTHR23513">
    <property type="entry name" value="INTEGRAL MEMBRANE EFFLUX PROTEIN-RELATED"/>
    <property type="match status" value="1"/>
</dbReference>
<feature type="transmembrane region" description="Helical" evidence="7">
    <location>
        <begin position="170"/>
        <end position="187"/>
    </location>
</feature>
<dbReference type="PANTHER" id="PTHR23513:SF6">
    <property type="entry name" value="MAJOR FACILITATOR SUPERFAMILY ASSOCIATED DOMAIN-CONTAINING PROTEIN"/>
    <property type="match status" value="1"/>
</dbReference>
<proteinExistence type="predicted"/>
<keyword evidence="4 7" id="KW-0812">Transmembrane</keyword>